<dbReference type="Proteomes" id="UP001064879">
    <property type="component" value="Chromosome"/>
</dbReference>
<evidence type="ECO:0008006" key="4">
    <source>
        <dbReference type="Google" id="ProtNLM"/>
    </source>
</evidence>
<dbReference type="RefSeq" id="WP_265419139.1">
    <property type="nucleotide sequence ID" value="NZ_CP093443.1"/>
</dbReference>
<sequence>MSVAFGALALDSEIQLLDAAEGHLRQRLPAGWEVTIDSGDNGESRGTRVDGWLRIKAPGSEERAIPVEVKRTLEPRDVSSVVETLMERWIGSSAEPALVVAKYLASSVRDKLSAAGMSYVDATGNVRLEMGDPALFVSDRGADKDPWRGPGRPKGDLKGAPAAAIVRSLCDRPGPWRMRELIEVSRVSAGSVYRVVDFLEAQDLVAREGRGGLAVKDWAEVLRRWSVDYRFLETNSVTSWLAPRGIEDVIERAVADGADDYAVTGSAAASTWSEYAPTRSLMLYADRPAEIADRWGLRSVDSGVNVLVAAPAFPALTRGALIRGDGLRIAAPAQVAADLLTGPGRAPAEGEDLIGWMQANEELWR</sequence>
<dbReference type="InterPro" id="IPR036390">
    <property type="entry name" value="WH_DNA-bd_sf"/>
</dbReference>
<organism evidence="2 3">
    <name type="scientific">Brevibacterium spongiae</name>
    <dbReference type="NCBI Taxonomy" id="2909672"/>
    <lineage>
        <taxon>Bacteria</taxon>
        <taxon>Bacillati</taxon>
        <taxon>Actinomycetota</taxon>
        <taxon>Actinomycetes</taxon>
        <taxon>Micrococcales</taxon>
        <taxon>Brevibacteriaceae</taxon>
        <taxon>Brevibacterium</taxon>
    </lineage>
</organism>
<dbReference type="EMBL" id="CP093443">
    <property type="protein sequence ID" value="UVI36570.1"/>
    <property type="molecule type" value="Genomic_DNA"/>
</dbReference>
<dbReference type="SUPFAM" id="SSF46785">
    <property type="entry name" value="Winged helix' DNA-binding domain"/>
    <property type="match status" value="1"/>
</dbReference>
<keyword evidence="3" id="KW-1185">Reference proteome</keyword>
<proteinExistence type="predicted"/>
<name>A0ABY5SPU2_9MICO</name>
<reference evidence="2" key="1">
    <citation type="submission" date="2022-03" db="EMBL/GenBank/DDBJ databases">
        <title>Brevibacterium spongiae sp. nov., isolated from marine sponge.</title>
        <authorList>
            <person name="Li Z."/>
            <person name="Zhang M."/>
        </authorList>
    </citation>
    <scope>NUCLEOTIDE SEQUENCE</scope>
    <source>
        <strain evidence="2">WHS-Z9</strain>
    </source>
</reference>
<protein>
    <recommendedName>
        <fullName evidence="4">HTH iclR-type domain-containing protein</fullName>
    </recommendedName>
</protein>
<evidence type="ECO:0000313" key="3">
    <source>
        <dbReference type="Proteomes" id="UP001064879"/>
    </source>
</evidence>
<feature type="region of interest" description="Disordered" evidence="1">
    <location>
        <begin position="139"/>
        <end position="158"/>
    </location>
</feature>
<evidence type="ECO:0000256" key="1">
    <source>
        <dbReference type="SAM" id="MobiDB-lite"/>
    </source>
</evidence>
<evidence type="ECO:0000313" key="2">
    <source>
        <dbReference type="EMBL" id="UVI36570.1"/>
    </source>
</evidence>
<feature type="compositionally biased region" description="Basic and acidic residues" evidence="1">
    <location>
        <begin position="140"/>
        <end position="157"/>
    </location>
</feature>
<gene>
    <name evidence="2" type="ORF">L1F31_02565</name>
</gene>
<accession>A0ABY5SPU2</accession>